<evidence type="ECO:0008006" key="3">
    <source>
        <dbReference type="Google" id="ProtNLM"/>
    </source>
</evidence>
<evidence type="ECO:0000313" key="2">
    <source>
        <dbReference type="Proteomes" id="UP001441944"/>
    </source>
</evidence>
<comment type="caution">
    <text evidence="1">The sequence shown here is derived from an EMBL/GenBank/DDBJ whole genome shotgun (WGS) entry which is preliminary data.</text>
</comment>
<protein>
    <recommendedName>
        <fullName evidence="3">Phage gp6-like head-tail connector protein</fullName>
    </recommendedName>
</protein>
<organism evidence="1 2">
    <name type="scientific">Pseudophaeobacter arcticus</name>
    <dbReference type="NCBI Taxonomy" id="385492"/>
    <lineage>
        <taxon>Bacteria</taxon>
        <taxon>Pseudomonadati</taxon>
        <taxon>Pseudomonadota</taxon>
        <taxon>Alphaproteobacteria</taxon>
        <taxon>Rhodobacterales</taxon>
        <taxon>Paracoccaceae</taxon>
        <taxon>Pseudophaeobacter</taxon>
    </lineage>
</organism>
<dbReference type="Proteomes" id="UP001441944">
    <property type="component" value="Unassembled WGS sequence"/>
</dbReference>
<accession>A0ABQ0AGI5</accession>
<evidence type="ECO:0000313" key="1">
    <source>
        <dbReference type="EMBL" id="GAA6194980.1"/>
    </source>
</evidence>
<dbReference type="CDD" id="cd08054">
    <property type="entry name" value="gp6"/>
    <property type="match status" value="1"/>
</dbReference>
<proteinExistence type="predicted"/>
<dbReference type="EMBL" id="BAABWU010000001">
    <property type="protein sequence ID" value="GAA6194980.1"/>
    <property type="molecule type" value="Genomic_DNA"/>
</dbReference>
<gene>
    <name evidence="1" type="ORF">NBRC116598_04240</name>
</gene>
<dbReference type="InterPro" id="IPR021146">
    <property type="entry name" value="Phage_gp6-like_head-tail"/>
</dbReference>
<dbReference type="NCBIfam" id="TIGR01560">
    <property type="entry name" value="put_DNA_pack"/>
    <property type="match status" value="1"/>
</dbReference>
<dbReference type="NCBIfam" id="TIGR02215">
    <property type="entry name" value="phage_chp_gp8"/>
    <property type="match status" value="1"/>
</dbReference>
<dbReference type="InterPro" id="IPR006450">
    <property type="entry name" value="Phage_HK97_gp6-like"/>
</dbReference>
<dbReference type="InterPro" id="IPR011738">
    <property type="entry name" value="Phage_CHP"/>
</dbReference>
<sequence length="93" mass="10469">MVTLEEAKTHCRIELEEPDFDGELQIALDAAVDHLKSLNVDMDADPFPPALKQAVLMLVAHFFENKEAATPEKTWLIPIGVDRLIAPYRRVSL</sequence>
<dbReference type="Pfam" id="PF05135">
    <property type="entry name" value="Phage_connect_1"/>
    <property type="match status" value="1"/>
</dbReference>
<keyword evidence="2" id="KW-1185">Reference proteome</keyword>
<name>A0ABQ0AGI5_9RHOB</name>
<dbReference type="RefSeq" id="WP_353396693.1">
    <property type="nucleotide sequence ID" value="NZ_BAABWU010000001.1"/>
</dbReference>
<dbReference type="Gene3D" id="1.10.3230.30">
    <property type="entry name" value="Phage gp6-like head-tail connector protein"/>
    <property type="match status" value="1"/>
</dbReference>
<reference evidence="1 2" key="1">
    <citation type="submission" date="2024-04" db="EMBL/GenBank/DDBJ databases">
        <title>Draft genome sequence of Pseudophaeobacter arcticus NBRC 116598.</title>
        <authorList>
            <person name="Miyakawa T."/>
            <person name="Kusuya Y."/>
            <person name="Miura T."/>
        </authorList>
    </citation>
    <scope>NUCLEOTIDE SEQUENCE [LARGE SCALE GENOMIC DNA]</scope>
    <source>
        <strain evidence="1 2">SU-CL00105</strain>
    </source>
</reference>